<reference evidence="2 3" key="1">
    <citation type="submission" date="2020-04" db="EMBL/GenBank/DDBJ databases">
        <title>Chryseobacterium sp. RP-3-3 sp. nov., isolated from Jeju soil.</title>
        <authorList>
            <person name="Dahal R.H."/>
        </authorList>
    </citation>
    <scope>NUCLEOTIDE SEQUENCE [LARGE SCALE GENOMIC DNA]</scope>
    <source>
        <strain evidence="2 3">RP-3-3</strain>
    </source>
</reference>
<keyword evidence="3" id="KW-1185">Reference proteome</keyword>
<dbReference type="PANTHER" id="PTHR35169:SF1">
    <property type="entry name" value="PROLYL 4-HYDROXYLASE ALPHA SUBUNIT FE(2+) 2OG DIOXYGENASE DOMAIN-CONTAINING PROTEIN"/>
    <property type="match status" value="1"/>
</dbReference>
<evidence type="ECO:0000259" key="1">
    <source>
        <dbReference type="Pfam" id="PF13640"/>
    </source>
</evidence>
<organism evidence="2 3">
    <name type="scientific">Chryseobacterium antibioticum</name>
    <dbReference type="NCBI Taxonomy" id="2728847"/>
    <lineage>
        <taxon>Bacteria</taxon>
        <taxon>Pseudomonadati</taxon>
        <taxon>Bacteroidota</taxon>
        <taxon>Flavobacteriia</taxon>
        <taxon>Flavobacteriales</taxon>
        <taxon>Weeksellaceae</taxon>
        <taxon>Chryseobacterium group</taxon>
        <taxon>Chryseobacterium</taxon>
    </lineage>
</organism>
<dbReference type="AlphaFoldDB" id="A0A7Y0AM35"/>
<dbReference type="RefSeq" id="WP_169234355.1">
    <property type="nucleotide sequence ID" value="NZ_JABBGI010000009.1"/>
</dbReference>
<dbReference type="PANTHER" id="PTHR35169">
    <property type="entry name" value="FE2OG DIOXYGENASE DOMAIN-CONTAINING PROTEIN"/>
    <property type="match status" value="1"/>
</dbReference>
<dbReference type="Pfam" id="PF13640">
    <property type="entry name" value="2OG-FeII_Oxy_3"/>
    <property type="match status" value="1"/>
</dbReference>
<gene>
    <name evidence="2" type="ORF">HHL23_08350</name>
</gene>
<dbReference type="Proteomes" id="UP000544054">
    <property type="component" value="Unassembled WGS sequence"/>
</dbReference>
<protein>
    <submittedName>
        <fullName evidence="2">2OG-Fe(II) oxygenase</fullName>
    </submittedName>
</protein>
<dbReference type="EMBL" id="JABBGI010000009">
    <property type="protein sequence ID" value="NML69806.1"/>
    <property type="molecule type" value="Genomic_DNA"/>
</dbReference>
<accession>A0A7Y0AM35</accession>
<sequence>MKLRQEIIDSKNVYIIDDILSENEVNSFHKFASSLSYARTEKSIQVDQFPKYVVNFEPEKFENTTFLGKKSKELLNQFVEDSHDYKVFRAYINLSLYGDVEFPHRDCPQGRGDITILYYINEYWEKNYEGETIFYSEGDSKFCVLPKPGRFIVFNGDVEHKGGLPSRICKVPRYTLAIKYCYKNLEL</sequence>
<name>A0A7Y0AM35_9FLAO</name>
<dbReference type="Gene3D" id="2.60.120.620">
    <property type="entry name" value="q2cbj1_9rhob like domain"/>
    <property type="match status" value="1"/>
</dbReference>
<dbReference type="InterPro" id="IPR044862">
    <property type="entry name" value="Pro_4_hyd_alph_FE2OG_OXY"/>
</dbReference>
<proteinExistence type="predicted"/>
<feature type="domain" description="Prolyl 4-hydroxylase alpha subunit Fe(2+) 2OG dioxygenase" evidence="1">
    <location>
        <begin position="96"/>
        <end position="177"/>
    </location>
</feature>
<comment type="caution">
    <text evidence="2">The sequence shown here is derived from an EMBL/GenBank/DDBJ whole genome shotgun (WGS) entry which is preliminary data.</text>
</comment>
<evidence type="ECO:0000313" key="3">
    <source>
        <dbReference type="Proteomes" id="UP000544054"/>
    </source>
</evidence>
<evidence type="ECO:0000313" key="2">
    <source>
        <dbReference type="EMBL" id="NML69806.1"/>
    </source>
</evidence>